<accession>A0A538SIV8</accession>
<dbReference type="Gene3D" id="1.10.150.770">
    <property type="match status" value="1"/>
</dbReference>
<comment type="caution">
    <text evidence="5">The sequence shown here is derived from an EMBL/GenBank/DDBJ whole genome shotgun (WGS) entry which is preliminary data.</text>
</comment>
<dbReference type="Pfam" id="PF03717">
    <property type="entry name" value="PBP_dimer"/>
    <property type="match status" value="1"/>
</dbReference>
<evidence type="ECO:0000313" key="6">
    <source>
        <dbReference type="Proteomes" id="UP000317716"/>
    </source>
</evidence>
<protein>
    <submittedName>
        <fullName evidence="5">PASTA domain-containing protein</fullName>
    </submittedName>
</protein>
<dbReference type="InterPro" id="IPR005311">
    <property type="entry name" value="PBP_dimer"/>
</dbReference>
<dbReference type="SUPFAM" id="SSF56519">
    <property type="entry name" value="Penicillin binding protein dimerisation domain"/>
    <property type="match status" value="1"/>
</dbReference>
<keyword evidence="2" id="KW-0472">Membrane</keyword>
<sequence length="714" mass="76474">MAHTEVRKSRVLVAAAGLLLSLLVLWARLVWLQIVCHPRFEARAERNQEQRVLLPPMRGELLDRHGRPLARDLVTCAISAAPGEMKDRQAASLELGRVLGRDPRILERAFARRSRFLWVARHVAPELGERVGALALPGVYVSHEIQREYPLGPAAGEILGRTNLDNCGVEGMELQLDSELRGRPGWATLFRDGRGRSHSLPRGLKRDPEHGADVVLTLDADLQAIVETHLARAVDTLDAVRGFAVFLDPRTGEIVASVDVPHLGPGRAGNWAFTDIFEPGSTFKVVVAGTVLEEGLARPDQVFEASATGEAIIAPGAHFHDVHKGERYTLRDAVRWSSNIVMGKLGLLAGPERLYRYATALGFGSLTGVSYPGENAGRLHSPSHWSARSCPTIAIGHEVSVTALQLALAYGAIANGGVLMEPMLVRECRAGRDGAGRTTAPRAARRVFGDATTRIMRQMLTAVVDSGTGRAARVPGLAIAGKTGTAQKYDAAIGTYGKGMYLSSFVGFVPADDPCLVGVIVIDEPRGKHYYGGEVAAPVFREVISDLRRLPHGPLDPGVSQVAARPPAPAPVTVPDLELLPPAAAERRLIDLGLRVRLEGEGERVLAQSPAAGEAVERGASVTAWLAAPADSAGARLPDLRGLSVREALRRLTLCQIPAHIEGHGVVVREEPAPGAPLPRKDGVRLWCEPRMTAPEPRPTPGTLAVASRPGGEP</sequence>
<dbReference type="GO" id="GO:0005886">
    <property type="term" value="C:plasma membrane"/>
    <property type="evidence" value="ECO:0007669"/>
    <property type="project" value="TreeGrafter"/>
</dbReference>
<dbReference type="InterPro" id="IPR001460">
    <property type="entry name" value="PCN-bd_Tpept"/>
</dbReference>
<dbReference type="Gene3D" id="3.90.1310.10">
    <property type="entry name" value="Penicillin-binding protein 2a (Domain 2)"/>
    <property type="match status" value="1"/>
</dbReference>
<dbReference type="InterPro" id="IPR005543">
    <property type="entry name" value="PASTA_dom"/>
</dbReference>
<reference evidence="5 6" key="1">
    <citation type="journal article" date="2019" name="Nat. Microbiol.">
        <title>Mediterranean grassland soil C-N compound turnover is dependent on rainfall and depth, and is mediated by genomically divergent microorganisms.</title>
        <authorList>
            <person name="Diamond S."/>
            <person name="Andeer P.F."/>
            <person name="Li Z."/>
            <person name="Crits-Christoph A."/>
            <person name="Burstein D."/>
            <person name="Anantharaman K."/>
            <person name="Lane K.R."/>
            <person name="Thomas B.C."/>
            <person name="Pan C."/>
            <person name="Northen T.R."/>
            <person name="Banfield J.F."/>
        </authorList>
    </citation>
    <scope>NUCLEOTIDE SEQUENCE [LARGE SCALE GENOMIC DNA]</scope>
    <source>
        <strain evidence="5">WS_2</strain>
    </source>
</reference>
<evidence type="ECO:0000256" key="3">
    <source>
        <dbReference type="SAM" id="MobiDB-lite"/>
    </source>
</evidence>
<dbReference type="Pfam" id="PF03793">
    <property type="entry name" value="PASTA"/>
    <property type="match status" value="1"/>
</dbReference>
<gene>
    <name evidence="5" type="ORF">E6K72_10530</name>
</gene>
<dbReference type="InterPro" id="IPR012338">
    <property type="entry name" value="Beta-lactam/transpept-like"/>
</dbReference>
<dbReference type="Proteomes" id="UP000317716">
    <property type="component" value="Unassembled WGS sequence"/>
</dbReference>
<dbReference type="InterPro" id="IPR036138">
    <property type="entry name" value="PBP_dimer_sf"/>
</dbReference>
<evidence type="ECO:0000313" key="5">
    <source>
        <dbReference type="EMBL" id="TMQ51309.1"/>
    </source>
</evidence>
<dbReference type="PANTHER" id="PTHR30627:SF1">
    <property type="entry name" value="PEPTIDOGLYCAN D,D-TRANSPEPTIDASE FTSI"/>
    <property type="match status" value="1"/>
</dbReference>
<evidence type="ECO:0000259" key="4">
    <source>
        <dbReference type="PROSITE" id="PS51178"/>
    </source>
</evidence>
<dbReference type="PROSITE" id="PS51178">
    <property type="entry name" value="PASTA"/>
    <property type="match status" value="1"/>
</dbReference>
<evidence type="ECO:0000256" key="2">
    <source>
        <dbReference type="ARBA" id="ARBA00023136"/>
    </source>
</evidence>
<organism evidence="5 6">
    <name type="scientific">Eiseniibacteriota bacterium</name>
    <dbReference type="NCBI Taxonomy" id="2212470"/>
    <lineage>
        <taxon>Bacteria</taxon>
        <taxon>Candidatus Eiseniibacteriota</taxon>
    </lineage>
</organism>
<name>A0A538SIV8_UNCEI</name>
<dbReference type="InterPro" id="IPR050515">
    <property type="entry name" value="Beta-lactam/transpept"/>
</dbReference>
<dbReference type="GO" id="GO:0008658">
    <property type="term" value="F:penicillin binding"/>
    <property type="evidence" value="ECO:0007669"/>
    <property type="project" value="InterPro"/>
</dbReference>
<dbReference type="GO" id="GO:0071555">
    <property type="term" value="P:cell wall organization"/>
    <property type="evidence" value="ECO:0007669"/>
    <property type="project" value="TreeGrafter"/>
</dbReference>
<comment type="subcellular location">
    <subcellularLocation>
        <location evidence="1">Membrane</location>
    </subcellularLocation>
</comment>
<dbReference type="PANTHER" id="PTHR30627">
    <property type="entry name" value="PEPTIDOGLYCAN D,D-TRANSPEPTIDASE"/>
    <property type="match status" value="1"/>
</dbReference>
<feature type="domain" description="PASTA" evidence="4">
    <location>
        <begin position="568"/>
        <end position="628"/>
    </location>
</feature>
<dbReference type="Gene3D" id="3.30.450.330">
    <property type="match status" value="1"/>
</dbReference>
<dbReference type="SUPFAM" id="SSF54184">
    <property type="entry name" value="Penicillin-binding protein 2x (pbp-2x), c-terminal domain"/>
    <property type="match status" value="2"/>
</dbReference>
<dbReference type="Gene3D" id="3.30.10.20">
    <property type="match status" value="1"/>
</dbReference>
<evidence type="ECO:0000256" key="1">
    <source>
        <dbReference type="ARBA" id="ARBA00004370"/>
    </source>
</evidence>
<dbReference type="Pfam" id="PF00905">
    <property type="entry name" value="Transpeptidase"/>
    <property type="match status" value="1"/>
</dbReference>
<dbReference type="SMART" id="SM00740">
    <property type="entry name" value="PASTA"/>
    <property type="match status" value="2"/>
</dbReference>
<dbReference type="EMBL" id="VBOS01000379">
    <property type="protein sequence ID" value="TMQ51309.1"/>
    <property type="molecule type" value="Genomic_DNA"/>
</dbReference>
<dbReference type="AlphaFoldDB" id="A0A538SIV8"/>
<feature type="region of interest" description="Disordered" evidence="3">
    <location>
        <begin position="691"/>
        <end position="714"/>
    </location>
</feature>
<proteinExistence type="predicted"/>
<dbReference type="Gene3D" id="3.40.710.10">
    <property type="entry name" value="DD-peptidase/beta-lactamase superfamily"/>
    <property type="match status" value="1"/>
</dbReference>
<dbReference type="CDD" id="cd06577">
    <property type="entry name" value="PASTA_pknB"/>
    <property type="match status" value="1"/>
</dbReference>
<dbReference type="SUPFAM" id="SSF56601">
    <property type="entry name" value="beta-lactamase/transpeptidase-like"/>
    <property type="match status" value="1"/>
</dbReference>